<feature type="binding site" evidence="3">
    <location>
        <begin position="9"/>
        <end position="16"/>
    </location>
    <ligand>
        <name>substrate</name>
    </ligand>
</feature>
<comment type="caution">
    <text evidence="4">The sequence shown here is derived from an EMBL/GenBank/DDBJ whole genome shotgun (WGS) entry which is preliminary data.</text>
</comment>
<proteinExistence type="predicted"/>
<feature type="active site" description="Proton donor/acceptor" evidence="2">
    <location>
        <position position="85"/>
    </location>
</feature>
<dbReference type="EMBL" id="LCMG01000010">
    <property type="protein sequence ID" value="KKU33321.1"/>
    <property type="molecule type" value="Genomic_DNA"/>
</dbReference>
<dbReference type="GO" id="GO:0004331">
    <property type="term" value="F:fructose-2,6-bisphosphate 2-phosphatase activity"/>
    <property type="evidence" value="ECO:0007669"/>
    <property type="project" value="TreeGrafter"/>
</dbReference>
<name>A0A0G1PKR1_9BACT</name>
<evidence type="ECO:0000256" key="3">
    <source>
        <dbReference type="PIRSR" id="PIRSR613078-2"/>
    </source>
</evidence>
<dbReference type="SUPFAM" id="SSF53254">
    <property type="entry name" value="Phosphoglycerate mutase-like"/>
    <property type="match status" value="1"/>
</dbReference>
<evidence type="ECO:0000313" key="5">
    <source>
        <dbReference type="Proteomes" id="UP000034705"/>
    </source>
</evidence>
<dbReference type="InterPro" id="IPR013078">
    <property type="entry name" value="His_Pase_superF_clade-1"/>
</dbReference>
<feature type="binding site" evidence="3">
    <location>
        <position position="59"/>
    </location>
    <ligand>
        <name>substrate</name>
    </ligand>
</feature>
<protein>
    <submittedName>
        <fullName evidence="4">Phosphoglycerate mutase</fullName>
    </submittedName>
</protein>
<organism evidence="4 5">
    <name type="scientific">Candidatus Uhrbacteria bacterium GW2011_GWF2_46_218</name>
    <dbReference type="NCBI Taxonomy" id="1619001"/>
    <lineage>
        <taxon>Bacteria</taxon>
        <taxon>Candidatus Uhriibacteriota</taxon>
    </lineage>
</organism>
<keyword evidence="1" id="KW-0378">Hydrolase</keyword>
<evidence type="ECO:0000256" key="1">
    <source>
        <dbReference type="ARBA" id="ARBA00022801"/>
    </source>
</evidence>
<dbReference type="Pfam" id="PF00300">
    <property type="entry name" value="His_Phos_1"/>
    <property type="match status" value="1"/>
</dbReference>
<dbReference type="SMART" id="SM00855">
    <property type="entry name" value="PGAM"/>
    <property type="match status" value="1"/>
</dbReference>
<reference evidence="4 5" key="1">
    <citation type="journal article" date="2015" name="Nature">
        <title>rRNA introns, odd ribosomes, and small enigmatic genomes across a large radiation of phyla.</title>
        <authorList>
            <person name="Brown C.T."/>
            <person name="Hug L.A."/>
            <person name="Thomas B.C."/>
            <person name="Sharon I."/>
            <person name="Castelle C.J."/>
            <person name="Singh A."/>
            <person name="Wilkins M.J."/>
            <person name="Williams K.H."/>
            <person name="Banfield J.F."/>
        </authorList>
    </citation>
    <scope>NUCLEOTIDE SEQUENCE [LARGE SCALE GENOMIC DNA]</scope>
</reference>
<dbReference type="PANTHER" id="PTHR46517">
    <property type="entry name" value="FRUCTOSE-2,6-BISPHOSPHATASE TIGAR"/>
    <property type="match status" value="1"/>
</dbReference>
<dbReference type="InterPro" id="IPR051695">
    <property type="entry name" value="Phosphoglycerate_Mutase"/>
</dbReference>
<dbReference type="GO" id="GO:0005829">
    <property type="term" value="C:cytosol"/>
    <property type="evidence" value="ECO:0007669"/>
    <property type="project" value="TreeGrafter"/>
</dbReference>
<feature type="binding site" evidence="3">
    <location>
        <position position="96"/>
    </location>
    <ligand>
        <name>substrate</name>
    </ligand>
</feature>
<evidence type="ECO:0000256" key="2">
    <source>
        <dbReference type="PIRSR" id="PIRSR613078-1"/>
    </source>
</evidence>
<feature type="active site" description="Tele-phosphohistidine intermediate" evidence="2">
    <location>
        <position position="10"/>
    </location>
</feature>
<dbReference type="AlphaFoldDB" id="A0A0G1PKR1"/>
<evidence type="ECO:0000313" key="4">
    <source>
        <dbReference type="EMBL" id="KKU33321.1"/>
    </source>
</evidence>
<dbReference type="Proteomes" id="UP000034705">
    <property type="component" value="Unassembled WGS sequence"/>
</dbReference>
<dbReference type="GO" id="GO:0045820">
    <property type="term" value="P:negative regulation of glycolytic process"/>
    <property type="evidence" value="ECO:0007669"/>
    <property type="project" value="TreeGrafter"/>
</dbReference>
<dbReference type="GO" id="GO:0043456">
    <property type="term" value="P:regulation of pentose-phosphate shunt"/>
    <property type="evidence" value="ECO:0007669"/>
    <property type="project" value="TreeGrafter"/>
</dbReference>
<dbReference type="CDD" id="cd07067">
    <property type="entry name" value="HP_PGM_like"/>
    <property type="match status" value="1"/>
</dbReference>
<dbReference type="InterPro" id="IPR029033">
    <property type="entry name" value="His_PPase_superfam"/>
</dbReference>
<sequence length="193" mass="21882">MKFHLVLSRHTQTHWNAQCRYSGQADVPLDDTGILQADDLGEKLSSHSLLFIYSSDLIRAVSTAQAIAKKQKLRIQVRTDMRLREVHAGEITGLTKTDADLRFPAPHFSTHHTEFDFRSIGGESALQVRGRLHDFFHDLASTHHDLVMTGPHILLMGHGSAFRHFLTHHGHVWNLPQGGFQIVTLDFPLRKEL</sequence>
<gene>
    <name evidence="4" type="ORF">UX45_C0010G0006</name>
</gene>
<dbReference type="PANTHER" id="PTHR46517:SF1">
    <property type="entry name" value="FRUCTOSE-2,6-BISPHOSPHATASE TIGAR"/>
    <property type="match status" value="1"/>
</dbReference>
<accession>A0A0G1PKR1</accession>
<dbReference type="Gene3D" id="3.40.50.1240">
    <property type="entry name" value="Phosphoglycerate mutase-like"/>
    <property type="match status" value="1"/>
</dbReference>